<keyword evidence="2" id="KW-1185">Reference proteome</keyword>
<comment type="caution">
    <text evidence="1">The sequence shown here is derived from an EMBL/GenBank/DDBJ whole genome shotgun (WGS) entry which is preliminary data.</text>
</comment>
<dbReference type="Proteomes" id="UP000789901">
    <property type="component" value="Unassembled WGS sequence"/>
</dbReference>
<organism evidence="1 2">
    <name type="scientific">Gigaspora margarita</name>
    <dbReference type="NCBI Taxonomy" id="4874"/>
    <lineage>
        <taxon>Eukaryota</taxon>
        <taxon>Fungi</taxon>
        <taxon>Fungi incertae sedis</taxon>
        <taxon>Mucoromycota</taxon>
        <taxon>Glomeromycotina</taxon>
        <taxon>Glomeromycetes</taxon>
        <taxon>Diversisporales</taxon>
        <taxon>Gigasporaceae</taxon>
        <taxon>Gigaspora</taxon>
    </lineage>
</organism>
<sequence>KMLSDEEKDNLAYLQNFNKKRSVKSKRSLVNTFNNANIKSRTQSMLVYEQQNNKFGNMNSVVEILEDLNTLEKETNPDAKYWKGRILWQLGKNKEEASRLLKLAAFQGQKDALEFCKQNIFNKSNKQLVVISGATGDIGFNIAKAFLKYGYKKYVIKVIQHADSEYLDDKKLKRKNRSKKLEEGGAKVKLVNYNNYEELVKALTGAFWYAFEDKKDFHEALEKRKVVKKTEIMVNGKLEIKKEEEELSKVKLDYFYLYTGLTYECVVEMLDNHKFVNKAIRVNGISLTLGDVHNKFVASYKKFVADTEWSDMYPYEDITNLSAIDNEGIKVLQARNLDLGPGTLTEKELGFKLDNNLDRVIEIFIRTNSKEQLDLSHLHEFPELLNDLFN</sequence>
<accession>A0ABN7W320</accession>
<name>A0ABN7W320_GIGMA</name>
<dbReference type="EMBL" id="CAJVQB010029555">
    <property type="protein sequence ID" value="CAG8814213.1"/>
    <property type="molecule type" value="Genomic_DNA"/>
</dbReference>
<dbReference type="Gene3D" id="3.40.50.720">
    <property type="entry name" value="NAD(P)-binding Rossmann-like Domain"/>
    <property type="match status" value="1"/>
</dbReference>
<reference evidence="1 2" key="1">
    <citation type="submission" date="2021-06" db="EMBL/GenBank/DDBJ databases">
        <authorList>
            <person name="Kallberg Y."/>
            <person name="Tangrot J."/>
            <person name="Rosling A."/>
        </authorList>
    </citation>
    <scope>NUCLEOTIDE SEQUENCE [LARGE SCALE GENOMIC DNA]</scope>
    <source>
        <strain evidence="1 2">120-4 pot B 10/14</strain>
    </source>
</reference>
<gene>
    <name evidence="1" type="ORF">GMARGA_LOCUS25988</name>
</gene>
<dbReference type="InterPro" id="IPR036291">
    <property type="entry name" value="NAD(P)-bd_dom_sf"/>
</dbReference>
<feature type="non-terminal residue" evidence="1">
    <location>
        <position position="1"/>
    </location>
</feature>
<evidence type="ECO:0000313" key="2">
    <source>
        <dbReference type="Proteomes" id="UP000789901"/>
    </source>
</evidence>
<dbReference type="SUPFAM" id="SSF51735">
    <property type="entry name" value="NAD(P)-binding Rossmann-fold domains"/>
    <property type="match status" value="1"/>
</dbReference>
<evidence type="ECO:0000313" key="1">
    <source>
        <dbReference type="EMBL" id="CAG8814213.1"/>
    </source>
</evidence>
<protein>
    <submittedName>
        <fullName evidence="1">28179_t:CDS:1</fullName>
    </submittedName>
</protein>
<proteinExistence type="predicted"/>